<dbReference type="Gene3D" id="3.90.550.10">
    <property type="entry name" value="Spore Coat Polysaccharide Biosynthesis Protein SpsA, Chain A"/>
    <property type="match status" value="1"/>
</dbReference>
<accession>A0A9D2G7J6</accession>
<reference evidence="4" key="1">
    <citation type="journal article" date="2021" name="PeerJ">
        <title>Extensive microbial diversity within the chicken gut microbiome revealed by metagenomics and culture.</title>
        <authorList>
            <person name="Gilroy R."/>
            <person name="Ravi A."/>
            <person name="Getino M."/>
            <person name="Pursley I."/>
            <person name="Horton D.L."/>
            <person name="Alikhan N.F."/>
            <person name="Baker D."/>
            <person name="Gharbi K."/>
            <person name="Hall N."/>
            <person name="Watson M."/>
            <person name="Adriaenssens E.M."/>
            <person name="Foster-Nyarko E."/>
            <person name="Jarju S."/>
            <person name="Secka A."/>
            <person name="Antonio M."/>
            <person name="Oren A."/>
            <person name="Chaudhuri R.R."/>
            <person name="La Ragione R."/>
            <person name="Hildebrand F."/>
            <person name="Pallen M.J."/>
        </authorList>
    </citation>
    <scope>NUCLEOTIDE SEQUENCE</scope>
    <source>
        <strain evidence="4">CHK196-3914</strain>
    </source>
</reference>
<evidence type="ECO:0000256" key="2">
    <source>
        <dbReference type="ARBA" id="ARBA00022679"/>
    </source>
</evidence>
<dbReference type="Proteomes" id="UP000824116">
    <property type="component" value="Unassembled WGS sequence"/>
</dbReference>
<sequence length="333" mass="38550">MELVSIIVPIYKVEKYLDVCVQSIRCQTYPCLEIILVDDGSPDSCPQLCDRYAREDSRITVIHKKNGGLGDARNAGAKRAQGKYLLFVDSDDRIREDLVSITVQTAEDSGADVVIFDYAGEDTDRRQTDLFTFDLPAGRAFSPEEEPSVIMKTCSAVNKLFRREFWEKTASAFPAGRYYEDLAAIPKALALAGRIIYQKEVLYYYLNRQGSIMHSSDFSRNYADRTAAVESVEAFFREHGLADRYRDELEYLVFENVFFVPSKEIVLNDRRSAYLEKFRSYAYGKYPRLDQNRYVREMSGKDRILWMLLKRKWYGVMVLLSYARRVKDRITGK</sequence>
<feature type="domain" description="Glycosyltransferase 2-like" evidence="3">
    <location>
        <begin position="5"/>
        <end position="165"/>
    </location>
</feature>
<evidence type="ECO:0000256" key="1">
    <source>
        <dbReference type="ARBA" id="ARBA00022676"/>
    </source>
</evidence>
<dbReference type="AlphaFoldDB" id="A0A9D2G7J6"/>
<dbReference type="PANTHER" id="PTHR22916:SF51">
    <property type="entry name" value="GLYCOSYLTRANSFERASE EPSH-RELATED"/>
    <property type="match status" value="1"/>
</dbReference>
<dbReference type="PANTHER" id="PTHR22916">
    <property type="entry name" value="GLYCOSYLTRANSFERASE"/>
    <property type="match status" value="1"/>
</dbReference>
<evidence type="ECO:0000313" key="4">
    <source>
        <dbReference type="EMBL" id="HIZ74519.1"/>
    </source>
</evidence>
<dbReference type="CDD" id="cd00761">
    <property type="entry name" value="Glyco_tranf_GTA_type"/>
    <property type="match status" value="1"/>
</dbReference>
<dbReference type="GO" id="GO:0016757">
    <property type="term" value="F:glycosyltransferase activity"/>
    <property type="evidence" value="ECO:0007669"/>
    <property type="project" value="UniProtKB-KW"/>
</dbReference>
<dbReference type="SUPFAM" id="SSF53448">
    <property type="entry name" value="Nucleotide-diphospho-sugar transferases"/>
    <property type="match status" value="1"/>
</dbReference>
<evidence type="ECO:0000259" key="3">
    <source>
        <dbReference type="Pfam" id="PF00535"/>
    </source>
</evidence>
<dbReference type="InterPro" id="IPR029044">
    <property type="entry name" value="Nucleotide-diphossugar_trans"/>
</dbReference>
<reference evidence="4" key="2">
    <citation type="submission" date="2021-04" db="EMBL/GenBank/DDBJ databases">
        <authorList>
            <person name="Gilroy R."/>
        </authorList>
    </citation>
    <scope>NUCLEOTIDE SEQUENCE</scope>
    <source>
        <strain evidence="4">CHK196-3914</strain>
    </source>
</reference>
<dbReference type="EMBL" id="DXAY01000109">
    <property type="protein sequence ID" value="HIZ74519.1"/>
    <property type="molecule type" value="Genomic_DNA"/>
</dbReference>
<organism evidence="4 5">
    <name type="scientific">Candidatus Mediterraneibacter stercoravium</name>
    <dbReference type="NCBI Taxonomy" id="2838685"/>
    <lineage>
        <taxon>Bacteria</taxon>
        <taxon>Bacillati</taxon>
        <taxon>Bacillota</taxon>
        <taxon>Clostridia</taxon>
        <taxon>Lachnospirales</taxon>
        <taxon>Lachnospiraceae</taxon>
        <taxon>Mediterraneibacter</taxon>
    </lineage>
</organism>
<keyword evidence="2" id="KW-0808">Transferase</keyword>
<dbReference type="InterPro" id="IPR001173">
    <property type="entry name" value="Glyco_trans_2-like"/>
</dbReference>
<keyword evidence="1" id="KW-0328">Glycosyltransferase</keyword>
<gene>
    <name evidence="4" type="ORF">H9723_04645</name>
</gene>
<name>A0A9D2G7J6_9FIRM</name>
<protein>
    <submittedName>
        <fullName evidence="4">Glycosyltransferase</fullName>
    </submittedName>
</protein>
<dbReference type="Pfam" id="PF00535">
    <property type="entry name" value="Glycos_transf_2"/>
    <property type="match status" value="1"/>
</dbReference>
<proteinExistence type="predicted"/>
<evidence type="ECO:0000313" key="5">
    <source>
        <dbReference type="Proteomes" id="UP000824116"/>
    </source>
</evidence>
<comment type="caution">
    <text evidence="4">The sequence shown here is derived from an EMBL/GenBank/DDBJ whole genome shotgun (WGS) entry which is preliminary data.</text>
</comment>